<organism evidence="13 19">
    <name type="scientific">Metallosphaera sedula</name>
    <dbReference type="NCBI Taxonomy" id="43687"/>
    <lineage>
        <taxon>Archaea</taxon>
        <taxon>Thermoproteota</taxon>
        <taxon>Thermoprotei</taxon>
        <taxon>Sulfolobales</taxon>
        <taxon>Sulfolobaceae</taxon>
        <taxon>Metallosphaera</taxon>
    </lineage>
</organism>
<dbReference type="NCBIfam" id="TIGR00758">
    <property type="entry name" value="UDG_fam4"/>
    <property type="match status" value="1"/>
</dbReference>
<dbReference type="NCBIfam" id="NF040953">
    <property type="entry name" value="Arch_udg"/>
    <property type="match status" value="1"/>
</dbReference>
<dbReference type="EMBL" id="CP012173">
    <property type="protein sequence ID" value="AKV77247.1"/>
    <property type="molecule type" value="Genomic_DNA"/>
</dbReference>
<evidence type="ECO:0000313" key="14">
    <source>
        <dbReference type="EMBL" id="AKV75009.1"/>
    </source>
</evidence>
<dbReference type="GO" id="GO:0046872">
    <property type="term" value="F:metal ion binding"/>
    <property type="evidence" value="ECO:0007669"/>
    <property type="project" value="UniProtKB-KW"/>
</dbReference>
<evidence type="ECO:0000313" key="21">
    <source>
        <dbReference type="Proteomes" id="UP000061362"/>
    </source>
</evidence>
<dbReference type="RefSeq" id="WP_012021998.1">
    <property type="nucleotide sequence ID" value="NZ_AP019770.1"/>
</dbReference>
<evidence type="ECO:0000256" key="3">
    <source>
        <dbReference type="ARBA" id="ARBA00012030"/>
    </source>
</evidence>
<evidence type="ECO:0000256" key="9">
    <source>
        <dbReference type="ARBA" id="ARBA00023004"/>
    </source>
</evidence>
<evidence type="ECO:0000313" key="23">
    <source>
        <dbReference type="Proteomes" id="UP000062475"/>
    </source>
</evidence>
<dbReference type="GO" id="GO:0006281">
    <property type="term" value="P:DNA repair"/>
    <property type="evidence" value="ECO:0007669"/>
    <property type="project" value="UniProtKB-KW"/>
</dbReference>
<comment type="similarity">
    <text evidence="2">Belongs to the uracil-DNA glycosylase (UDG) superfamily. Type 4 (UDGa) family.</text>
</comment>
<dbReference type="InterPro" id="IPR036895">
    <property type="entry name" value="Uracil-DNA_glycosylase-like_sf"/>
</dbReference>
<protein>
    <recommendedName>
        <fullName evidence="4">Type-4 uracil-DNA glycosylase</fullName>
        <ecNumber evidence="3">3.2.2.27</ecNumber>
    </recommendedName>
</protein>
<evidence type="ECO:0000313" key="15">
    <source>
        <dbReference type="EMBL" id="AKV77247.1"/>
    </source>
</evidence>
<dbReference type="OMA" id="NINKCRP"/>
<dbReference type="CDD" id="cd10030">
    <property type="entry name" value="UDG-F4_TTUDGA_SPO1dp_like"/>
    <property type="match status" value="1"/>
</dbReference>
<dbReference type="Pfam" id="PF03167">
    <property type="entry name" value="UDG"/>
    <property type="match status" value="1"/>
</dbReference>
<name>A0A088E6X7_9CREN</name>
<dbReference type="Proteomes" id="UP000062475">
    <property type="component" value="Chromosome"/>
</dbReference>
<dbReference type="EMBL" id="CP012175">
    <property type="protein sequence ID" value="AKV81742.1"/>
    <property type="molecule type" value="Genomic_DNA"/>
</dbReference>
<evidence type="ECO:0000256" key="10">
    <source>
        <dbReference type="ARBA" id="ARBA00023014"/>
    </source>
</evidence>
<keyword evidence="6" id="KW-0479">Metal-binding</keyword>
<dbReference type="InterPro" id="IPR005273">
    <property type="entry name" value="Ura-DNA_glyco_family4"/>
</dbReference>
<dbReference type="Proteomes" id="UP000061362">
    <property type="component" value="Chromosome"/>
</dbReference>
<keyword evidence="8" id="KW-0378">Hydrolase</keyword>
<reference evidence="18 20" key="3">
    <citation type="submission" date="2015-07" db="EMBL/GenBank/DDBJ databases">
        <title>Physiological, transcriptional responses and genome re-sequencing of acid resistant extremely thermoacidophilic Metallosphaera sedula SARC-M1.</title>
        <authorList>
            <person name="Ai C."/>
            <person name="McCarthy S."/>
            <person name="Eckrich V."/>
            <person name="Rudrappa D."/>
            <person name="Qiu G."/>
            <person name="Blum P."/>
        </authorList>
    </citation>
    <scope>NUCLEOTIDE SEQUENCE [LARGE SCALE GENOMIC DNA]</scope>
    <source>
        <strain evidence="18 20">SARC-M1</strain>
    </source>
</reference>
<evidence type="ECO:0000256" key="4">
    <source>
        <dbReference type="ARBA" id="ARBA00019403"/>
    </source>
</evidence>
<evidence type="ECO:0000313" key="13">
    <source>
        <dbReference type="EMBL" id="AIM28194.1"/>
    </source>
</evidence>
<dbReference type="SUPFAM" id="SSF52141">
    <property type="entry name" value="Uracil-DNA glycosylase-like"/>
    <property type="match status" value="1"/>
</dbReference>
<dbReference type="EMBL" id="CP008822">
    <property type="protein sequence ID" value="AIM28194.1"/>
    <property type="molecule type" value="Genomic_DNA"/>
</dbReference>
<dbReference type="AlphaFoldDB" id="A0A088E6X7"/>
<evidence type="ECO:0000256" key="2">
    <source>
        <dbReference type="ARBA" id="ARBA00006521"/>
    </source>
</evidence>
<evidence type="ECO:0000313" key="19">
    <source>
        <dbReference type="Proteomes" id="UP000029084"/>
    </source>
</evidence>
<dbReference type="PANTHER" id="PTHR33693">
    <property type="entry name" value="TYPE-5 URACIL-DNA GLYCOSYLASE"/>
    <property type="match status" value="1"/>
</dbReference>
<evidence type="ECO:0000313" key="16">
    <source>
        <dbReference type="EMBL" id="AKV79497.1"/>
    </source>
</evidence>
<evidence type="ECO:0000259" key="12">
    <source>
        <dbReference type="SMART" id="SM00986"/>
    </source>
</evidence>
<evidence type="ECO:0000313" key="17">
    <source>
        <dbReference type="EMBL" id="AKV81742.1"/>
    </source>
</evidence>
<dbReference type="Proteomes" id="UP000029084">
    <property type="component" value="Chromosome"/>
</dbReference>
<evidence type="ECO:0000256" key="8">
    <source>
        <dbReference type="ARBA" id="ARBA00022801"/>
    </source>
</evidence>
<dbReference type="OrthoDB" id="8612at2157"/>
<dbReference type="InterPro" id="IPR005122">
    <property type="entry name" value="Uracil-DNA_glycosylase-like"/>
</dbReference>
<dbReference type="GO" id="GO:0051539">
    <property type="term" value="F:4 iron, 4 sulfur cluster binding"/>
    <property type="evidence" value="ECO:0007669"/>
    <property type="project" value="UniProtKB-KW"/>
</dbReference>
<keyword evidence="11" id="KW-0234">DNA repair</keyword>
<evidence type="ECO:0000256" key="7">
    <source>
        <dbReference type="ARBA" id="ARBA00022763"/>
    </source>
</evidence>
<evidence type="ECO:0000256" key="1">
    <source>
        <dbReference type="ARBA" id="ARBA00001400"/>
    </source>
</evidence>
<dbReference type="EMBL" id="CP012176">
    <property type="protein sequence ID" value="AKV83973.1"/>
    <property type="molecule type" value="Genomic_DNA"/>
</dbReference>
<dbReference type="EMBL" id="CP012174">
    <property type="protein sequence ID" value="AKV79497.1"/>
    <property type="molecule type" value="Genomic_DNA"/>
</dbReference>
<evidence type="ECO:0000256" key="6">
    <source>
        <dbReference type="ARBA" id="ARBA00022723"/>
    </source>
</evidence>
<keyword evidence="7" id="KW-0227">DNA damage</keyword>
<dbReference type="Gene3D" id="3.40.470.10">
    <property type="entry name" value="Uracil-DNA glycosylase-like domain"/>
    <property type="match status" value="1"/>
</dbReference>
<dbReference type="PANTHER" id="PTHR33693:SF1">
    <property type="entry name" value="TYPE-4 URACIL-DNA GLYCOSYLASE"/>
    <property type="match status" value="1"/>
</dbReference>
<dbReference type="GeneID" id="91756605"/>
<keyword evidence="9" id="KW-0408">Iron</keyword>
<evidence type="ECO:0000256" key="5">
    <source>
        <dbReference type="ARBA" id="ARBA00022485"/>
    </source>
</evidence>
<dbReference type="EMBL" id="CP012172">
    <property type="protein sequence ID" value="AKV75009.1"/>
    <property type="molecule type" value="Genomic_DNA"/>
</dbReference>
<evidence type="ECO:0000313" key="20">
    <source>
        <dbReference type="Proteomes" id="UP000056255"/>
    </source>
</evidence>
<dbReference type="EC" id="3.2.2.27" evidence="3"/>
<dbReference type="PATRIC" id="fig|43687.5.peg.2228"/>
<dbReference type="Proteomes" id="UP000062398">
    <property type="component" value="Chromosome"/>
</dbReference>
<accession>A0A088E6X7</accession>
<dbReference type="GO" id="GO:0004844">
    <property type="term" value="F:uracil DNA N-glycosylase activity"/>
    <property type="evidence" value="ECO:0007669"/>
    <property type="project" value="UniProtKB-EC"/>
</dbReference>
<evidence type="ECO:0000313" key="18">
    <source>
        <dbReference type="EMBL" id="AKV83973.1"/>
    </source>
</evidence>
<evidence type="ECO:0000256" key="11">
    <source>
        <dbReference type="ARBA" id="ARBA00023204"/>
    </source>
</evidence>
<dbReference type="SMART" id="SM00987">
    <property type="entry name" value="UreE_C"/>
    <property type="match status" value="1"/>
</dbReference>
<evidence type="ECO:0000313" key="22">
    <source>
        <dbReference type="Proteomes" id="UP000062398"/>
    </source>
</evidence>
<keyword evidence="10" id="KW-0411">Iron-sulfur</keyword>
<gene>
    <name evidence="13" type="ORF">HA72_2071</name>
    <name evidence="14" type="ORF">MsedA_2121</name>
    <name evidence="15" type="ORF">MsedB_2123</name>
    <name evidence="16" type="ORF">MsedC_2121</name>
    <name evidence="17" type="ORF">MsedD_2122</name>
    <name evidence="18" type="ORF">MsedE_2123</name>
</gene>
<dbReference type="Proteomes" id="UP000068832">
    <property type="component" value="Chromosome"/>
</dbReference>
<dbReference type="SMART" id="SM00986">
    <property type="entry name" value="UDG"/>
    <property type="match status" value="1"/>
</dbReference>
<reference evidence="13 19" key="1">
    <citation type="journal article" date="2014" name="J. Bacteriol.">
        <title>Role of an Archaeal PitA Transporter in the Copper and Arsenic Resistance of Metallosphaera sedula, an Extreme Thermoacidophile.</title>
        <authorList>
            <person name="McCarthy S."/>
            <person name="Ai C."/>
            <person name="Wheaton G."/>
            <person name="Tevatia R."/>
            <person name="Eckrich V."/>
            <person name="Kelly R."/>
            <person name="Blum P."/>
        </authorList>
    </citation>
    <scope>NUCLEOTIDE SEQUENCE [LARGE SCALE GENOMIC DNA]</scope>
    <source>
        <strain evidence="13 19">CuR1</strain>
    </source>
</reference>
<dbReference type="InterPro" id="IPR053423">
    <property type="entry name" value="Type-4_UDG"/>
</dbReference>
<proteinExistence type="inferred from homology"/>
<reference evidence="21 22" key="2">
    <citation type="journal article" date="2015" name="Genome Announc.">
        <title>Complete Genome Sequences of Evolved Arsenate-Resistant Metallosphaera sedula Strains.</title>
        <authorList>
            <person name="Ai C."/>
            <person name="McCarthy S."/>
            <person name="Schackwitz W."/>
            <person name="Martin J."/>
            <person name="Lipzen A."/>
            <person name="Blum P."/>
        </authorList>
    </citation>
    <scope>NUCLEOTIDE SEQUENCE [LARGE SCALE GENOMIC DNA]</scope>
    <source>
        <strain evidence="16 22">ARS120-1</strain>
        <strain evidence="17 21">ARS120-2</strain>
        <strain evidence="14 24">ARS50-1</strain>
        <strain evidence="15 23">ARS50-2</strain>
    </source>
</reference>
<dbReference type="Proteomes" id="UP000056255">
    <property type="component" value="Chromosome"/>
</dbReference>
<keyword evidence="5" id="KW-0004">4Fe-4S</keyword>
<comment type="catalytic activity">
    <reaction evidence="1">
        <text>Hydrolyzes single-stranded DNA or mismatched double-stranded DNA and polynucleotides, releasing free uracil.</text>
        <dbReference type="EC" id="3.2.2.27"/>
    </reaction>
</comment>
<feature type="domain" description="Uracil-DNA glycosylase-like" evidence="12">
    <location>
        <begin position="28"/>
        <end position="183"/>
    </location>
</feature>
<evidence type="ECO:0000313" key="24">
    <source>
        <dbReference type="Proteomes" id="UP000068832"/>
    </source>
</evidence>
<dbReference type="InterPro" id="IPR051536">
    <property type="entry name" value="UDG_Type-4/5"/>
</dbReference>
<sequence length="211" mass="23276">MSSLQDISNQVIACHKCSLSRTRTHAVPGEGNPTSDVVFVGEAPGAKEDETGRPFVGSAGQLLTELIRKYLRRDRSEIYITNIVKCRPPNNRDPEKEEIEACSPYLLTQIRLIKPKVIVTLGRHSTGFFQTLAGLPLTPISRCHGKPFHLDLGYGTVTVFPTYHPAAALYNPPLKRDLEEDFQRLSKLVSTGSKATTLDRFLDLDGSGNKG</sequence>